<dbReference type="SUPFAM" id="SSF50729">
    <property type="entry name" value="PH domain-like"/>
    <property type="match status" value="1"/>
</dbReference>
<reference evidence="8" key="1">
    <citation type="submission" date="2017-02" db="UniProtKB">
        <authorList>
            <consortium name="WormBaseParasite"/>
        </authorList>
    </citation>
    <scope>IDENTIFICATION</scope>
</reference>
<feature type="domain" description="PH" evidence="5">
    <location>
        <begin position="61"/>
        <end position="185"/>
    </location>
</feature>
<dbReference type="PROSITE" id="PS50003">
    <property type="entry name" value="PH_DOMAIN"/>
    <property type="match status" value="1"/>
</dbReference>
<dbReference type="InterPro" id="IPR033227">
    <property type="entry name" value="CAPS"/>
</dbReference>
<reference evidence="6 7" key="2">
    <citation type="submission" date="2018-11" db="EMBL/GenBank/DDBJ databases">
        <authorList>
            <consortium name="Pathogen Informatics"/>
        </authorList>
    </citation>
    <scope>NUCLEOTIDE SEQUENCE [LARGE SCALE GENOMIC DNA]</scope>
</reference>
<dbReference type="PANTHER" id="PTHR12166">
    <property type="entry name" value="CALCIUM-DEPENDENT SECRETION ACTIVATOR"/>
    <property type="match status" value="1"/>
</dbReference>
<proteinExistence type="predicted"/>
<dbReference type="InterPro" id="IPR011993">
    <property type="entry name" value="PH-like_dom_sf"/>
</dbReference>
<dbReference type="AlphaFoldDB" id="A0A0M3JCP6"/>
<dbReference type="FunFam" id="2.30.29.30:FF:000343">
    <property type="entry name" value="Calcium-dependent secretion activator"/>
    <property type="match status" value="1"/>
</dbReference>
<evidence type="ECO:0000256" key="1">
    <source>
        <dbReference type="ARBA" id="ARBA00022483"/>
    </source>
</evidence>
<dbReference type="PANTHER" id="PTHR12166:SF8">
    <property type="entry name" value="CALCIUM-DEPENDENT SECRETION ACTIVATOR"/>
    <property type="match status" value="1"/>
</dbReference>
<evidence type="ECO:0000256" key="4">
    <source>
        <dbReference type="SAM" id="MobiDB-lite"/>
    </source>
</evidence>
<dbReference type="CDD" id="cd01234">
    <property type="entry name" value="PH_CADPS"/>
    <property type="match status" value="1"/>
</dbReference>
<evidence type="ECO:0000256" key="2">
    <source>
        <dbReference type="ARBA" id="ARBA00022723"/>
    </source>
</evidence>
<dbReference type="Pfam" id="PF25341">
    <property type="entry name" value="C2_CAPS"/>
    <property type="match status" value="1"/>
</dbReference>
<accession>A0A0M3JCP6</accession>
<evidence type="ECO:0000313" key="6">
    <source>
        <dbReference type="EMBL" id="VDK25125.1"/>
    </source>
</evidence>
<organism evidence="8">
    <name type="scientific">Anisakis simplex</name>
    <name type="common">Herring worm</name>
    <dbReference type="NCBI Taxonomy" id="6269"/>
    <lineage>
        <taxon>Eukaryota</taxon>
        <taxon>Metazoa</taxon>
        <taxon>Ecdysozoa</taxon>
        <taxon>Nematoda</taxon>
        <taxon>Chromadorea</taxon>
        <taxon>Rhabditida</taxon>
        <taxon>Spirurina</taxon>
        <taxon>Ascaridomorpha</taxon>
        <taxon>Ascaridoidea</taxon>
        <taxon>Anisakidae</taxon>
        <taxon>Anisakis</taxon>
        <taxon>Anisakis simplex complex</taxon>
    </lineage>
</organism>
<feature type="region of interest" description="Disordered" evidence="4">
    <location>
        <begin position="188"/>
        <end position="211"/>
    </location>
</feature>
<dbReference type="GO" id="GO:0046872">
    <property type="term" value="F:metal ion binding"/>
    <property type="evidence" value="ECO:0007669"/>
    <property type="project" value="UniProtKB-KW"/>
</dbReference>
<keyword evidence="2" id="KW-0479">Metal-binding</keyword>
<keyword evidence="3" id="KW-0106">Calcium</keyword>
<dbReference type="Gene3D" id="2.30.29.30">
    <property type="entry name" value="Pleckstrin-homology domain (PH domain)/Phosphotyrosine-binding domain (PTB)"/>
    <property type="match status" value="1"/>
</dbReference>
<evidence type="ECO:0000256" key="3">
    <source>
        <dbReference type="ARBA" id="ARBA00022837"/>
    </source>
</evidence>
<keyword evidence="7" id="KW-1185">Reference proteome</keyword>
<dbReference type="WBParaSite" id="ASIM_0000537901-mRNA-1">
    <property type="protein sequence ID" value="ASIM_0000537901-mRNA-1"/>
    <property type="gene ID" value="ASIM_0000537901"/>
</dbReference>
<dbReference type="SMART" id="SM00233">
    <property type="entry name" value="PH"/>
    <property type="match status" value="1"/>
</dbReference>
<name>A0A0M3JCP6_ANISI</name>
<evidence type="ECO:0000259" key="5">
    <source>
        <dbReference type="PROSITE" id="PS50003"/>
    </source>
</evidence>
<dbReference type="OrthoDB" id="10063282at2759"/>
<protein>
    <submittedName>
        <fullName evidence="8">PH domain-containing protein</fullName>
    </submittedName>
</protein>
<gene>
    <name evidence="6" type="ORF">ASIM_LOCUS5182</name>
</gene>
<evidence type="ECO:0000313" key="7">
    <source>
        <dbReference type="Proteomes" id="UP000267096"/>
    </source>
</evidence>
<dbReference type="Proteomes" id="UP000267096">
    <property type="component" value="Unassembled WGS sequence"/>
</dbReference>
<sequence length="211" mass="24437">IELVLFRQHYATVCWIDFQVVIRPTPNCSRTPEWYKMTVPKNSADQTLKIRIAIRVEKPPNLKYCGYCYAMGRIAWKKWKRRFFCLVQVSQYAFAVCSYREKKADPTEFIQLDGFTIDYMPEPDPGMPFDLVTIAVHIKFYALELYNQGGKHFFTAIKEGDELKFATDDENERHLWVQALYRATGQAYKPVPPKQSSAVPSKAQGFADKAS</sequence>
<dbReference type="Pfam" id="PF00169">
    <property type="entry name" value="PH"/>
    <property type="match status" value="1"/>
</dbReference>
<dbReference type="InterPro" id="IPR001849">
    <property type="entry name" value="PH_domain"/>
</dbReference>
<dbReference type="EMBL" id="UYRR01009849">
    <property type="protein sequence ID" value="VDK25125.1"/>
    <property type="molecule type" value="Genomic_DNA"/>
</dbReference>
<evidence type="ECO:0000313" key="8">
    <source>
        <dbReference type="WBParaSite" id="ASIM_0000537901-mRNA-1"/>
    </source>
</evidence>
<dbReference type="GO" id="GO:1990504">
    <property type="term" value="P:dense core granule exocytosis"/>
    <property type="evidence" value="ECO:0007669"/>
    <property type="project" value="InterPro"/>
</dbReference>
<keyword evidence="1" id="KW-0268">Exocytosis</keyword>
<dbReference type="GO" id="GO:0016079">
    <property type="term" value="P:synaptic vesicle exocytosis"/>
    <property type="evidence" value="ECO:0007669"/>
    <property type="project" value="InterPro"/>
</dbReference>
<dbReference type="InterPro" id="IPR057457">
    <property type="entry name" value="CAPS_C2"/>
</dbReference>
<dbReference type="GO" id="GO:0098793">
    <property type="term" value="C:presynapse"/>
    <property type="evidence" value="ECO:0007669"/>
    <property type="project" value="GOC"/>
</dbReference>